<dbReference type="Proteomes" id="UP000694620">
    <property type="component" value="Chromosome 1"/>
</dbReference>
<keyword evidence="10" id="KW-1185">Reference proteome</keyword>
<feature type="transmembrane region" description="Helical" evidence="7">
    <location>
        <begin position="458"/>
        <end position="478"/>
    </location>
</feature>
<dbReference type="PANTHER" id="PTHR23511">
    <property type="entry name" value="SYNAPTIC VESICLE GLYCOPROTEIN 2"/>
    <property type="match status" value="1"/>
</dbReference>
<evidence type="ECO:0000256" key="7">
    <source>
        <dbReference type="SAM" id="Phobius"/>
    </source>
</evidence>
<dbReference type="InterPro" id="IPR011701">
    <property type="entry name" value="MFS"/>
</dbReference>
<gene>
    <name evidence="9" type="primary">SVOPL</name>
</gene>
<dbReference type="InterPro" id="IPR005828">
    <property type="entry name" value="MFS_sugar_transport-like"/>
</dbReference>
<feature type="domain" description="Major facilitator superfamily (MFS) profile" evidence="8">
    <location>
        <begin position="53"/>
        <end position="483"/>
    </location>
</feature>
<feature type="transmembrane region" description="Helical" evidence="7">
    <location>
        <begin position="117"/>
        <end position="136"/>
    </location>
</feature>
<evidence type="ECO:0000256" key="2">
    <source>
        <dbReference type="ARBA" id="ARBA00008335"/>
    </source>
</evidence>
<feature type="transmembrane region" description="Helical" evidence="7">
    <location>
        <begin position="175"/>
        <end position="200"/>
    </location>
</feature>
<keyword evidence="5 7" id="KW-1133">Transmembrane helix</keyword>
<dbReference type="PANTHER" id="PTHR23511:SF45">
    <property type="entry name" value="SVOP LIKE"/>
    <property type="match status" value="1"/>
</dbReference>
<evidence type="ECO:0000256" key="5">
    <source>
        <dbReference type="ARBA" id="ARBA00022989"/>
    </source>
</evidence>
<reference evidence="9" key="3">
    <citation type="submission" date="2025-09" db="UniProtKB">
        <authorList>
            <consortium name="Ensembl"/>
        </authorList>
    </citation>
    <scope>IDENTIFICATION</scope>
</reference>
<feature type="transmembrane region" description="Helical" evidence="7">
    <location>
        <begin position="87"/>
        <end position="110"/>
    </location>
</feature>
<sequence>MFQKQNKDEQLVSAIHLEEFDQETKKSPSPEDKTYTIEEAVETIGFGRFHILLFLIMGSTSIVEATEIMLLAVVSPAIRCEWRLSDWQVALVTTMVFLGFMVCSFISGFVADRYGRWKVVFGCFIWGLYFSLLTSFSPSYGWFVFLRVMVGTGVSGHSQGFVLKTEFMPAKYRSSLLPLATIFWLIGSLLVIVLAFAIIPSFGWRWLIRISTIPSIILIVLFKFIPESARYNVSAGNTKEAVKTLEHIAKMNRSSLPEGRLVEPIVERRGHFLDLMDSTYRRTTLIMWYSWVVTSFSYYGAILASSELLERKLLCVTNADHPPKVLNSDSAPCYCHMFGTSEYYTMLISTLGEIAFVPVNILMLNVFGRRFCLALSMALTGVFFLLLNICTTSAGFTALLFILRSLVSANFNTVYIYTAEVYPTSIRSVGMGACTACSRLGGMIAPFIAQVLISKSVITALCPFAIACLACVAAALFLPIETKNRALQQTS</sequence>
<keyword evidence="6 7" id="KW-0472">Membrane</keyword>
<evidence type="ECO:0000313" key="9">
    <source>
        <dbReference type="Ensembl" id="ENSECRP00000016216.1"/>
    </source>
</evidence>
<feature type="transmembrane region" description="Helical" evidence="7">
    <location>
        <begin position="343"/>
        <end position="364"/>
    </location>
</feature>
<dbReference type="GeneTree" id="ENSGT00940000158632"/>
<dbReference type="Ensembl" id="ENSECRT00000016508.1">
    <property type="protein sequence ID" value="ENSECRP00000016216.1"/>
    <property type="gene ID" value="ENSECRG00000010826.1"/>
</dbReference>
<evidence type="ECO:0000256" key="4">
    <source>
        <dbReference type="ARBA" id="ARBA00022692"/>
    </source>
</evidence>
<evidence type="ECO:0000256" key="3">
    <source>
        <dbReference type="ARBA" id="ARBA00022448"/>
    </source>
</evidence>
<dbReference type="GO" id="GO:0022857">
    <property type="term" value="F:transmembrane transporter activity"/>
    <property type="evidence" value="ECO:0007669"/>
    <property type="project" value="InterPro"/>
</dbReference>
<reference evidence="9" key="1">
    <citation type="submission" date="2021-06" db="EMBL/GenBank/DDBJ databases">
        <authorList>
            <consortium name="Wellcome Sanger Institute Data Sharing"/>
        </authorList>
    </citation>
    <scope>NUCLEOTIDE SEQUENCE [LARGE SCALE GENOMIC DNA]</scope>
</reference>
<proteinExistence type="inferred from homology"/>
<evidence type="ECO:0000256" key="6">
    <source>
        <dbReference type="ARBA" id="ARBA00023136"/>
    </source>
</evidence>
<organism evidence="9 10">
    <name type="scientific">Erpetoichthys calabaricus</name>
    <name type="common">Rope fish</name>
    <name type="synonym">Calamoichthys calabaricus</name>
    <dbReference type="NCBI Taxonomy" id="27687"/>
    <lineage>
        <taxon>Eukaryota</taxon>
        <taxon>Metazoa</taxon>
        <taxon>Chordata</taxon>
        <taxon>Craniata</taxon>
        <taxon>Vertebrata</taxon>
        <taxon>Euteleostomi</taxon>
        <taxon>Actinopterygii</taxon>
        <taxon>Polypteriformes</taxon>
        <taxon>Polypteridae</taxon>
        <taxon>Erpetoichthys</taxon>
    </lineage>
</organism>
<evidence type="ECO:0000259" key="8">
    <source>
        <dbReference type="PROSITE" id="PS50850"/>
    </source>
</evidence>
<keyword evidence="4 7" id="KW-0812">Transmembrane</keyword>
<evidence type="ECO:0000313" key="10">
    <source>
        <dbReference type="Proteomes" id="UP000694620"/>
    </source>
</evidence>
<accession>A0A8C4SE38</accession>
<dbReference type="Gene3D" id="1.20.1250.20">
    <property type="entry name" value="MFS general substrate transporter like domains"/>
    <property type="match status" value="1"/>
</dbReference>
<comment type="subcellular location">
    <subcellularLocation>
        <location evidence="1">Membrane</location>
        <topology evidence="1">Multi-pass membrane protein</topology>
    </subcellularLocation>
</comment>
<reference evidence="9" key="2">
    <citation type="submission" date="2025-08" db="UniProtKB">
        <authorList>
            <consortium name="Ensembl"/>
        </authorList>
    </citation>
    <scope>IDENTIFICATION</scope>
</reference>
<dbReference type="PROSITE" id="PS50850">
    <property type="entry name" value="MFS"/>
    <property type="match status" value="1"/>
</dbReference>
<evidence type="ECO:0000256" key="1">
    <source>
        <dbReference type="ARBA" id="ARBA00004141"/>
    </source>
</evidence>
<dbReference type="AlphaFoldDB" id="A0A8C4SE38"/>
<dbReference type="GO" id="GO:0016020">
    <property type="term" value="C:membrane"/>
    <property type="evidence" value="ECO:0007669"/>
    <property type="project" value="UniProtKB-SubCell"/>
</dbReference>
<dbReference type="SUPFAM" id="SSF103473">
    <property type="entry name" value="MFS general substrate transporter"/>
    <property type="match status" value="1"/>
</dbReference>
<keyword evidence="3" id="KW-0813">Transport</keyword>
<dbReference type="Pfam" id="PF07690">
    <property type="entry name" value="MFS_1"/>
    <property type="match status" value="1"/>
</dbReference>
<feature type="transmembrane region" description="Helical" evidence="7">
    <location>
        <begin position="51"/>
        <end position="75"/>
    </location>
</feature>
<dbReference type="Pfam" id="PF00083">
    <property type="entry name" value="Sugar_tr"/>
    <property type="match status" value="1"/>
</dbReference>
<comment type="similarity">
    <text evidence="2">Belongs to the major facilitator superfamily.</text>
</comment>
<name>A0A8C4SE38_ERPCA</name>
<dbReference type="InterPro" id="IPR036259">
    <property type="entry name" value="MFS_trans_sf"/>
</dbReference>
<feature type="transmembrane region" description="Helical" evidence="7">
    <location>
        <begin position="285"/>
        <end position="304"/>
    </location>
</feature>
<dbReference type="InterPro" id="IPR020846">
    <property type="entry name" value="MFS_dom"/>
</dbReference>
<protein>
    <submittedName>
        <fullName evidence="9">SVOP-like</fullName>
    </submittedName>
</protein>